<feature type="region of interest" description="Disordered" evidence="1">
    <location>
        <begin position="581"/>
        <end position="693"/>
    </location>
</feature>
<feature type="compositionally biased region" description="Basic and acidic residues" evidence="1">
    <location>
        <begin position="674"/>
        <end position="693"/>
    </location>
</feature>
<dbReference type="RefSeq" id="XP_007416786.1">
    <property type="nucleotide sequence ID" value="XM_007416724.1"/>
</dbReference>
<reference evidence="4" key="1">
    <citation type="journal article" date="2011" name="Proc. Natl. Acad. Sci. U.S.A.">
        <title>Obligate biotrophy features unraveled by the genomic analysis of rust fungi.</title>
        <authorList>
            <person name="Duplessis S."/>
            <person name="Cuomo C.A."/>
            <person name="Lin Y.-C."/>
            <person name="Aerts A."/>
            <person name="Tisserant E."/>
            <person name="Veneault-Fourrey C."/>
            <person name="Joly D.L."/>
            <person name="Hacquard S."/>
            <person name="Amselem J."/>
            <person name="Cantarel B.L."/>
            <person name="Chiu R."/>
            <person name="Coutinho P.M."/>
            <person name="Feau N."/>
            <person name="Field M."/>
            <person name="Frey P."/>
            <person name="Gelhaye E."/>
            <person name="Goldberg J."/>
            <person name="Grabherr M.G."/>
            <person name="Kodira C.D."/>
            <person name="Kohler A."/>
            <person name="Kuees U."/>
            <person name="Lindquist E.A."/>
            <person name="Lucas S.M."/>
            <person name="Mago R."/>
            <person name="Mauceli E."/>
            <person name="Morin E."/>
            <person name="Murat C."/>
            <person name="Pangilinan J.L."/>
            <person name="Park R."/>
            <person name="Pearson M."/>
            <person name="Quesneville H."/>
            <person name="Rouhier N."/>
            <person name="Sakthikumar S."/>
            <person name="Salamov A.A."/>
            <person name="Schmutz J."/>
            <person name="Selles B."/>
            <person name="Shapiro H."/>
            <person name="Tanguay P."/>
            <person name="Tuskan G.A."/>
            <person name="Henrissat B."/>
            <person name="Van de Peer Y."/>
            <person name="Rouze P."/>
            <person name="Ellis J.G."/>
            <person name="Dodds P.N."/>
            <person name="Schein J.E."/>
            <person name="Zhong S."/>
            <person name="Hamelin R.C."/>
            <person name="Grigoriev I.V."/>
            <person name="Szabo L.J."/>
            <person name="Martin F."/>
        </authorList>
    </citation>
    <scope>NUCLEOTIDE SEQUENCE [LARGE SCALE GENOMIC DNA]</scope>
    <source>
        <strain evidence="4">98AG31 / pathotype 3-4-7</strain>
    </source>
</reference>
<feature type="transmembrane region" description="Helical" evidence="2">
    <location>
        <begin position="12"/>
        <end position="28"/>
    </location>
</feature>
<name>F4S5X1_MELLP</name>
<evidence type="ECO:0000313" key="3">
    <source>
        <dbReference type="EMBL" id="EGF99975.1"/>
    </source>
</evidence>
<evidence type="ECO:0000313" key="4">
    <source>
        <dbReference type="Proteomes" id="UP000001072"/>
    </source>
</evidence>
<dbReference type="GeneID" id="18924623"/>
<feature type="compositionally biased region" description="Polar residues" evidence="1">
    <location>
        <begin position="621"/>
        <end position="648"/>
    </location>
</feature>
<dbReference type="KEGG" id="mlr:MELLADRAFT_112262"/>
<dbReference type="VEuPathDB" id="FungiDB:MELLADRAFT_112262"/>
<protein>
    <submittedName>
        <fullName evidence="3">Uncharacterized protein</fullName>
    </submittedName>
</protein>
<dbReference type="InParanoid" id="F4S5X1"/>
<keyword evidence="2" id="KW-0812">Transmembrane</keyword>
<proteinExistence type="predicted"/>
<keyword evidence="4" id="KW-1185">Reference proteome</keyword>
<dbReference type="EMBL" id="GL883152">
    <property type="protein sequence ID" value="EGF99975.1"/>
    <property type="molecule type" value="Genomic_DNA"/>
</dbReference>
<accession>F4S5X1</accession>
<gene>
    <name evidence="3" type="ORF">MELLADRAFT_112262</name>
</gene>
<evidence type="ECO:0000256" key="1">
    <source>
        <dbReference type="SAM" id="MobiDB-lite"/>
    </source>
</evidence>
<keyword evidence="2" id="KW-1133">Transmembrane helix</keyword>
<dbReference type="Proteomes" id="UP000001072">
    <property type="component" value="Unassembled WGS sequence"/>
</dbReference>
<evidence type="ECO:0000256" key="2">
    <source>
        <dbReference type="SAM" id="Phobius"/>
    </source>
</evidence>
<feature type="compositionally biased region" description="Low complexity" evidence="1">
    <location>
        <begin position="649"/>
        <end position="667"/>
    </location>
</feature>
<organism evidence="4">
    <name type="scientific">Melampsora larici-populina (strain 98AG31 / pathotype 3-4-7)</name>
    <name type="common">Poplar leaf rust fungus</name>
    <dbReference type="NCBI Taxonomy" id="747676"/>
    <lineage>
        <taxon>Eukaryota</taxon>
        <taxon>Fungi</taxon>
        <taxon>Dikarya</taxon>
        <taxon>Basidiomycota</taxon>
        <taxon>Pucciniomycotina</taxon>
        <taxon>Pucciniomycetes</taxon>
        <taxon>Pucciniales</taxon>
        <taxon>Melampsoraceae</taxon>
        <taxon>Melampsora</taxon>
    </lineage>
</organism>
<keyword evidence="2" id="KW-0472">Membrane</keyword>
<sequence length="965" mass="109266">MDLFNKRSCQRMAFIFHWPMLLTAMGIWDASRFAPESWSHLAEPRNPLLHQHDVSFLENEYTATSTLFDTPGSPVDRIYTGGNGKHPVPSFDSPGQEDPGVLNTPDRLANNWWSGAESPEQRSVYQEIGDGSQHHSLLSTLQTETASLWHDTHLFTSPPLDAHRDKLEEWSGLEDLFASGDWNTFKAQKSPSVPDDRVETLEMFGKVSVEHEHAPHRDHFQEIVFEELPEIVSVPAWDVYNHYPLSNSHMSSSPVDLYHAITTTGSPVGNTALFEDTSSMSHLGSPLPPPISVHSPGGALQNGDFPPDSLYKSITGIKRDFKAHEVAGVLAHHEFHETPQAFWNMPPTEFSQSSPDYQTLDGNLIRSPQSHVFNNLGHSHNFENSLESQTFHKAPRSNLHDMSSQLHPLPASAPLSNQLETFGKTFDHLDHGISDSTKPISPIIKEGSDWSSESSQDSPITLDSLIHELDLLPHLDVLPELESFLMDPHMPFSPLSEQYGVSSAQTPSGFLDTQPSRNFKVASGIEKSDDTASPRLIEWKSNEVELDRANPGIVPCLFRLPVFHSASLQARQNLDQDITSSQNTKLPYQDALASSPRSGQLKRPTRTYQIDSQPSKRKTLHASSSLDENDESFSQSKLFSTSADSQIHPTDSSTRPSSQPSSPQSKPHTNLEFQSEKHSDLEEPRNEETIPEIFDKMRSKITGIKENYSSTWADVRFNEATSAYSERVHKMHTLLHLSDTSPPEEVDLDFAKPIPMSSRALLEKHQPQLQDFTNSILKHEPNEHPARHVIVNLQTLWDNFLEMVTICSEILSLNRVQTNMEQDVLDAHDWILEKWKRIPETKFNWWPVRGATYPPGKPHESNSFTEDFEKLPVHESTVFWLNHRLHNKRREGAAADYVLRFIREKREGWILYLTPRTVDKVLSRTLLGTMKKVRSLSYPSPSRNYRAWDARIYTMARGFMTSQTS</sequence>
<feature type="region of interest" description="Disordered" evidence="1">
    <location>
        <begin position="437"/>
        <end position="456"/>
    </location>
</feature>
<dbReference type="HOGENOM" id="CLU_007545_0_0_1"/>
<dbReference type="AlphaFoldDB" id="F4S5X1"/>